<reference evidence="2" key="1">
    <citation type="submission" date="2021-03" db="EMBL/GenBank/DDBJ databases">
        <title>Leucobacter chromiisoli sp. nov., isolated from chromium-containing soil of chemical plant.</title>
        <authorList>
            <person name="Xu Z."/>
        </authorList>
    </citation>
    <scope>NUCLEOTIDE SEQUENCE</scope>
    <source>
        <strain evidence="2">A2</strain>
    </source>
</reference>
<name>A0A939RXX4_9MICO</name>
<evidence type="ECO:0000313" key="2">
    <source>
        <dbReference type="EMBL" id="MBO1804291.1"/>
    </source>
</evidence>
<dbReference type="EMBL" id="JAGDYL010000004">
    <property type="protein sequence ID" value="MBO1804291.1"/>
    <property type="molecule type" value="Genomic_DNA"/>
</dbReference>
<evidence type="ECO:0000256" key="1">
    <source>
        <dbReference type="SAM" id="MobiDB-lite"/>
    </source>
</evidence>
<keyword evidence="3" id="KW-1185">Reference proteome</keyword>
<gene>
    <name evidence="2" type="ORF">J4H91_03030</name>
</gene>
<proteinExistence type="predicted"/>
<feature type="compositionally biased region" description="Basic and acidic residues" evidence="1">
    <location>
        <begin position="269"/>
        <end position="278"/>
    </location>
</feature>
<organism evidence="2 3">
    <name type="scientific">Leucobacter ruminantium</name>
    <dbReference type="NCBI Taxonomy" id="1289170"/>
    <lineage>
        <taxon>Bacteria</taxon>
        <taxon>Bacillati</taxon>
        <taxon>Actinomycetota</taxon>
        <taxon>Actinomycetes</taxon>
        <taxon>Micrococcales</taxon>
        <taxon>Microbacteriaceae</taxon>
        <taxon>Leucobacter</taxon>
    </lineage>
</organism>
<accession>A0A939RXX4</accession>
<evidence type="ECO:0000313" key="3">
    <source>
        <dbReference type="Proteomes" id="UP000664398"/>
    </source>
</evidence>
<comment type="caution">
    <text evidence="2">The sequence shown here is derived from an EMBL/GenBank/DDBJ whole genome shotgun (WGS) entry which is preliminary data.</text>
</comment>
<feature type="region of interest" description="Disordered" evidence="1">
    <location>
        <begin position="269"/>
        <end position="292"/>
    </location>
</feature>
<protein>
    <submittedName>
        <fullName evidence="2">Uncharacterized protein</fullName>
    </submittedName>
</protein>
<sequence>MRNDDEGFDPESLNWTNPDAQEIEDLEKRISQHPGNRLANRLDQLKRVFEAWAGFSVSFADLLNKCENDEEFMAELMRNTGDRTKQQWIIRSLDQVTIAYTAGLGAVIDQSRAVVRAQSKTIQDDYAKRAAVIMKDHPGGPFLAKLRNYVLHNVAAPWRFSGTIGEASAARVALDSDSLLEDKKAWSSDAKNFIKASGESVHLSPLIAPYLDAMVEHIRWIFPTVAQANTKIIQDCDKLIARQNLLLTGGVTDGHDWEERVAHMAENVRRADRGEPQTDYRTGLPIAEENSA</sequence>
<dbReference type="Proteomes" id="UP000664398">
    <property type="component" value="Unassembled WGS sequence"/>
</dbReference>
<dbReference type="RefSeq" id="WP_208044784.1">
    <property type="nucleotide sequence ID" value="NZ_JAGDYL010000004.1"/>
</dbReference>
<dbReference type="AlphaFoldDB" id="A0A939RXX4"/>